<dbReference type="Gene3D" id="2.60.40.10">
    <property type="entry name" value="Immunoglobulins"/>
    <property type="match status" value="2"/>
</dbReference>
<dbReference type="Pfam" id="PF05345">
    <property type="entry name" value="He_PIG"/>
    <property type="match status" value="2"/>
</dbReference>
<reference evidence="2" key="1">
    <citation type="journal article" date="2005" name="Environ. Microbiol.">
        <title>Genetic and functional properties of uncultivated thermophilic crenarchaeotes from a subsurface gold mine as revealed by analysis of genome fragments.</title>
        <authorList>
            <person name="Nunoura T."/>
            <person name="Hirayama H."/>
            <person name="Takami H."/>
            <person name="Oida H."/>
            <person name="Nishi S."/>
            <person name="Shimamura S."/>
            <person name="Suzuki Y."/>
            <person name="Inagaki F."/>
            <person name="Takai K."/>
            <person name="Nealson K.H."/>
            <person name="Horikoshi K."/>
        </authorList>
    </citation>
    <scope>NUCLEOTIDE SEQUENCE</scope>
</reference>
<feature type="region of interest" description="Disordered" evidence="1">
    <location>
        <begin position="210"/>
        <end position="235"/>
    </location>
</feature>
<accession>H5SCR9</accession>
<dbReference type="AlphaFoldDB" id="H5SCR9"/>
<proteinExistence type="predicted"/>
<name>H5SCR9_9BACT</name>
<dbReference type="GO" id="GO:0005509">
    <property type="term" value="F:calcium ion binding"/>
    <property type="evidence" value="ECO:0007669"/>
    <property type="project" value="InterPro"/>
</dbReference>
<evidence type="ECO:0000313" key="2">
    <source>
        <dbReference type="EMBL" id="BAL53955.1"/>
    </source>
</evidence>
<dbReference type="GO" id="GO:0016020">
    <property type="term" value="C:membrane"/>
    <property type="evidence" value="ECO:0007669"/>
    <property type="project" value="InterPro"/>
</dbReference>
<protein>
    <submittedName>
        <fullName evidence="2">Type VI secretion system Vgr family protein</fullName>
    </submittedName>
</protein>
<dbReference type="SUPFAM" id="SSF49313">
    <property type="entry name" value="Cadherin-like"/>
    <property type="match status" value="1"/>
</dbReference>
<dbReference type="EMBL" id="AP011672">
    <property type="protein sequence ID" value="BAL53955.1"/>
    <property type="molecule type" value="Genomic_DNA"/>
</dbReference>
<organism evidence="2">
    <name type="scientific">uncultured Planctomycetota bacterium</name>
    <dbReference type="NCBI Taxonomy" id="120965"/>
    <lineage>
        <taxon>Bacteria</taxon>
        <taxon>Pseudomonadati</taxon>
        <taxon>Planctomycetota</taxon>
        <taxon>environmental samples</taxon>
    </lineage>
</organism>
<reference evidence="2" key="2">
    <citation type="journal article" date="2012" name="PLoS ONE">
        <title>A Deeply Branching Thermophilic Bacterium with an Ancient Acetyl-CoA Pathway Dominates a Subsurface Ecosystem.</title>
        <authorList>
            <person name="Takami H."/>
            <person name="Noguchi H."/>
            <person name="Takaki Y."/>
            <person name="Uchiyama I."/>
            <person name="Toyoda A."/>
            <person name="Nishi S."/>
            <person name="Chee G.-J."/>
            <person name="Arai W."/>
            <person name="Nunoura T."/>
            <person name="Itoh T."/>
            <person name="Hattori M."/>
            <person name="Takai K."/>
        </authorList>
    </citation>
    <scope>NUCLEOTIDE SEQUENCE</scope>
</reference>
<feature type="compositionally biased region" description="Pro residues" evidence="1">
    <location>
        <begin position="212"/>
        <end position="225"/>
    </location>
</feature>
<dbReference type="InterPro" id="IPR013783">
    <property type="entry name" value="Ig-like_fold"/>
</dbReference>
<evidence type="ECO:0000256" key="1">
    <source>
        <dbReference type="SAM" id="MobiDB-lite"/>
    </source>
</evidence>
<dbReference type="InterPro" id="IPR015919">
    <property type="entry name" value="Cadherin-like_sf"/>
</dbReference>
<gene>
    <name evidence="2" type="ORF">HGMM_F11F07C27</name>
</gene>
<sequence>MPSLTVSLPSLTELHEGEYVYLYPDVNHTPQCSSQPLTFSASGLPDGLSLDTSTGLITGLLPHSLANRTNPTREYTITLTATDGVDTASAPASLRIHNTDYTLLSPGDQSNTEGDYVYLDLQSLCGSAYAGLNTHAPLMFSTPTTPAPNSLPPGLSLDPNTGVISGIISYDAASVENSPYSYYVTLTLQNLADGDTSTISFNWAVIDNPNLAEPPPGDGNDPPPGDGSDDPSDGVHYYNAEGDFVNLYLGLLSDDNGWSLTYVVARAPAGVSVIYVDANDAGLDPIAYLQGTIAYSNVPSNEPPRDFHVAVTVTASTDPPQIHTYTFTWTIRDTNRIQELGPWFHREGDRVDTQVHAHDATGA</sequence>